<evidence type="ECO:0000256" key="1">
    <source>
        <dbReference type="SAM" id="Phobius"/>
    </source>
</evidence>
<keyword evidence="3" id="KW-1185">Reference proteome</keyword>
<dbReference type="EMBL" id="BNJJ01000016">
    <property type="protein sequence ID" value="GHO87201.1"/>
    <property type="molecule type" value="Genomic_DNA"/>
</dbReference>
<keyword evidence="1" id="KW-1133">Transmembrane helix</keyword>
<accession>A0ABQ3VNE6</accession>
<keyword evidence="1" id="KW-0472">Membrane</keyword>
<feature type="transmembrane region" description="Helical" evidence="1">
    <location>
        <begin position="12"/>
        <end position="33"/>
    </location>
</feature>
<gene>
    <name evidence="2" type="ORF">KSZ_52070</name>
</gene>
<sequence>MGIHVAITPTELLLSILLLFLVAWTIVFAYLALKRPAEPQIEASTPATVQPVPSAITPTIAQAVPSQLPKMKPASLQAAVAFSEKSAKEPVLENSLR</sequence>
<evidence type="ECO:0000313" key="2">
    <source>
        <dbReference type="EMBL" id="GHO87201.1"/>
    </source>
</evidence>
<keyword evidence="1" id="KW-0812">Transmembrane</keyword>
<dbReference type="RefSeq" id="WP_201364779.1">
    <property type="nucleotide sequence ID" value="NZ_BNJJ01000016.1"/>
</dbReference>
<dbReference type="Proteomes" id="UP000635565">
    <property type="component" value="Unassembled WGS sequence"/>
</dbReference>
<organism evidence="2 3">
    <name type="scientific">Dictyobacter formicarum</name>
    <dbReference type="NCBI Taxonomy" id="2778368"/>
    <lineage>
        <taxon>Bacteria</taxon>
        <taxon>Bacillati</taxon>
        <taxon>Chloroflexota</taxon>
        <taxon>Ktedonobacteria</taxon>
        <taxon>Ktedonobacterales</taxon>
        <taxon>Dictyobacteraceae</taxon>
        <taxon>Dictyobacter</taxon>
    </lineage>
</organism>
<comment type="caution">
    <text evidence="2">The sequence shown here is derived from an EMBL/GenBank/DDBJ whole genome shotgun (WGS) entry which is preliminary data.</text>
</comment>
<proteinExistence type="predicted"/>
<protein>
    <submittedName>
        <fullName evidence="2">Uncharacterized protein</fullName>
    </submittedName>
</protein>
<evidence type="ECO:0000313" key="3">
    <source>
        <dbReference type="Proteomes" id="UP000635565"/>
    </source>
</evidence>
<name>A0ABQ3VNE6_9CHLR</name>
<reference evidence="2 3" key="1">
    <citation type="journal article" date="2021" name="Int. J. Syst. Evol. Microbiol.">
        <title>Reticulibacter mediterranei gen. nov., sp. nov., within the new family Reticulibacteraceae fam. nov., and Ktedonospora formicarum gen. nov., sp. nov., Ktedonobacter robiniae sp. nov., Dictyobacter formicarum sp. nov. and Dictyobacter arantiisoli sp. nov., belonging to the class Ktedonobacteria.</title>
        <authorList>
            <person name="Yabe S."/>
            <person name="Zheng Y."/>
            <person name="Wang C.M."/>
            <person name="Sakai Y."/>
            <person name="Abe K."/>
            <person name="Yokota A."/>
            <person name="Donadio S."/>
            <person name="Cavaletti L."/>
            <person name="Monciardini P."/>
        </authorList>
    </citation>
    <scope>NUCLEOTIDE SEQUENCE [LARGE SCALE GENOMIC DNA]</scope>
    <source>
        <strain evidence="2 3">SOSP1-9</strain>
    </source>
</reference>